<dbReference type="AlphaFoldDB" id="A0A385SQW1"/>
<evidence type="ECO:0000313" key="2">
    <source>
        <dbReference type="Proteomes" id="UP000266183"/>
    </source>
</evidence>
<dbReference type="KEGG" id="chk:D4L85_17980"/>
<sequence>MPGPRFNVQNNITMKSTSTIGTDMHSMPQTFLLPASTPLTEEAVKLLHDMFTNLHPFDVRNTLLELYHTYVRHEHGNLPINFDEMTAHFFCLDNILKLLTEKQLSGNADGPA</sequence>
<name>A0A385SQW1_9BACT</name>
<gene>
    <name evidence="1" type="ORF">D4L85_17980</name>
</gene>
<accession>A0A385SQW1</accession>
<organism evidence="1 2">
    <name type="scientific">Chryseolinea soli</name>
    <dbReference type="NCBI Taxonomy" id="2321403"/>
    <lineage>
        <taxon>Bacteria</taxon>
        <taxon>Pseudomonadati</taxon>
        <taxon>Bacteroidota</taxon>
        <taxon>Cytophagia</taxon>
        <taxon>Cytophagales</taxon>
        <taxon>Fulvivirgaceae</taxon>
        <taxon>Chryseolinea</taxon>
    </lineage>
</organism>
<reference evidence="2" key="1">
    <citation type="submission" date="2018-09" db="EMBL/GenBank/DDBJ databases">
        <title>Chryseolinea sp. KIS68-18 isolated from soil.</title>
        <authorList>
            <person name="Weon H.-Y."/>
            <person name="Kwon S.-W."/>
            <person name="Lee S.A."/>
        </authorList>
    </citation>
    <scope>NUCLEOTIDE SEQUENCE [LARGE SCALE GENOMIC DNA]</scope>
    <source>
        <strain evidence="2">KIS68-18</strain>
    </source>
</reference>
<dbReference type="Proteomes" id="UP000266183">
    <property type="component" value="Chromosome"/>
</dbReference>
<keyword evidence="2" id="KW-1185">Reference proteome</keyword>
<protein>
    <submittedName>
        <fullName evidence="1">Uncharacterized protein</fullName>
    </submittedName>
</protein>
<dbReference type="EMBL" id="CP032382">
    <property type="protein sequence ID" value="AYB32345.1"/>
    <property type="molecule type" value="Genomic_DNA"/>
</dbReference>
<proteinExistence type="predicted"/>
<evidence type="ECO:0000313" key="1">
    <source>
        <dbReference type="EMBL" id="AYB32345.1"/>
    </source>
</evidence>